<accession>A0A4T0NAK2</accession>
<dbReference type="SMART" id="SM01399">
    <property type="entry name" value="Sybindin"/>
    <property type="match status" value="1"/>
</dbReference>
<dbReference type="EMBL" id="SPRH01000003">
    <property type="protein sequence ID" value="TIC04454.1"/>
    <property type="molecule type" value="Genomic_DNA"/>
</dbReference>
<evidence type="ECO:0000256" key="2">
    <source>
        <dbReference type="ARBA" id="ARBA00022824"/>
    </source>
</evidence>
<dbReference type="CDD" id="cd14855">
    <property type="entry name" value="TRAPPC1_MUM2"/>
    <property type="match status" value="1"/>
</dbReference>
<dbReference type="GO" id="GO:0005783">
    <property type="term" value="C:endoplasmic reticulum"/>
    <property type="evidence" value="ECO:0007669"/>
    <property type="project" value="UniProtKB-SubCell"/>
</dbReference>
<name>A0A4T0NAK2_9BASI</name>
<protein>
    <recommendedName>
        <fullName evidence="6">Trafficking protein particle complex subunit</fullName>
    </recommendedName>
</protein>
<evidence type="ECO:0000313" key="9">
    <source>
        <dbReference type="Proteomes" id="UP000307169"/>
    </source>
</evidence>
<dbReference type="Proteomes" id="UP000310708">
    <property type="component" value="Unassembled WGS sequence"/>
</dbReference>
<dbReference type="AlphaFoldDB" id="A0A4T0NAK2"/>
<dbReference type="Gene3D" id="3.30.450.70">
    <property type="match status" value="1"/>
</dbReference>
<dbReference type="PANTHER" id="PTHR23249:SF16">
    <property type="entry name" value="TRAFFICKING PROTEIN PARTICLE COMPLEX SUBUNIT 1"/>
    <property type="match status" value="1"/>
</dbReference>
<dbReference type="InterPro" id="IPR011012">
    <property type="entry name" value="Longin-like_dom_sf"/>
</dbReference>
<evidence type="ECO:0000256" key="4">
    <source>
        <dbReference type="ARBA" id="ARBA00023034"/>
    </source>
</evidence>
<evidence type="ECO:0000313" key="7">
    <source>
        <dbReference type="EMBL" id="TIC04454.1"/>
    </source>
</evidence>
<evidence type="ECO:0000256" key="3">
    <source>
        <dbReference type="ARBA" id="ARBA00022892"/>
    </source>
</evidence>
<dbReference type="Proteomes" id="UP000307169">
    <property type="component" value="Unassembled WGS sequence"/>
</dbReference>
<keyword evidence="4 6" id="KW-0333">Golgi apparatus</keyword>
<dbReference type="OMA" id="GKLMYGM"/>
<sequence>MVVHSFYIFNKSCQCIHSQRWQHYQQPAKDLSEEEEQKLIFGVVFSLRGLVRKIAGNDDEHFQTFKTSQYKLHIHETASNLKFILITDRDSPNLTKYLELIYAGPYNSAVVRNPLVNMTDERVTNENLRKGVEYIVKSIK</sequence>
<keyword evidence="1 6" id="KW-0813">Transport</keyword>
<evidence type="ECO:0000256" key="1">
    <source>
        <dbReference type="ARBA" id="ARBA00022448"/>
    </source>
</evidence>
<dbReference type="Pfam" id="PF04099">
    <property type="entry name" value="Sybindin"/>
    <property type="match status" value="1"/>
</dbReference>
<dbReference type="PANTHER" id="PTHR23249">
    <property type="entry name" value="TRAFFICKING PROTEIN PARTICLE COMPLEX SUBUNIT"/>
    <property type="match status" value="1"/>
</dbReference>
<dbReference type="InterPro" id="IPR007233">
    <property type="entry name" value="TRAPPC"/>
</dbReference>
<evidence type="ECO:0000313" key="10">
    <source>
        <dbReference type="Proteomes" id="UP000310708"/>
    </source>
</evidence>
<keyword evidence="3 6" id="KW-0931">ER-Golgi transport</keyword>
<dbReference type="EMBL" id="SPRX01000004">
    <property type="protein sequence ID" value="TIC69242.1"/>
    <property type="molecule type" value="Genomic_DNA"/>
</dbReference>
<evidence type="ECO:0000256" key="5">
    <source>
        <dbReference type="ARBA" id="ARBA00038167"/>
    </source>
</evidence>
<comment type="similarity">
    <text evidence="5">Belongs to the TRAPP small subunits family. BET5 subfamily.</text>
</comment>
<evidence type="ECO:0000256" key="6">
    <source>
        <dbReference type="RuleBase" id="RU366065"/>
    </source>
</evidence>
<keyword evidence="2 6" id="KW-0256">Endoplasmic reticulum</keyword>
<dbReference type="GO" id="GO:0005794">
    <property type="term" value="C:Golgi apparatus"/>
    <property type="evidence" value="ECO:0007669"/>
    <property type="project" value="UniProtKB-SubCell"/>
</dbReference>
<dbReference type="GO" id="GO:0006888">
    <property type="term" value="P:endoplasmic reticulum to Golgi vesicle-mediated transport"/>
    <property type="evidence" value="ECO:0007669"/>
    <property type="project" value="UniProtKB-UniRule"/>
</dbReference>
<comment type="subunit">
    <text evidence="6">Part of the multisubunit transport protein particle (TRAPP) complex.</text>
</comment>
<comment type="caution">
    <text evidence="8">The sequence shown here is derived from an EMBL/GenBank/DDBJ whole genome shotgun (WGS) entry which is preliminary data.</text>
</comment>
<gene>
    <name evidence="8" type="ORF">E3Q01_00560</name>
    <name evidence="7" type="ORF">E3Q17_00439</name>
</gene>
<reference evidence="9 10" key="1">
    <citation type="submission" date="2019-03" db="EMBL/GenBank/DDBJ databases">
        <title>Sequencing 25 genomes of Wallemia mellicola.</title>
        <authorList>
            <person name="Gostincar C."/>
        </authorList>
    </citation>
    <scope>NUCLEOTIDE SEQUENCE [LARGE SCALE GENOMIC DNA]</scope>
    <source>
        <strain evidence="7 9">EXF-1262</strain>
        <strain evidence="8 10">EXF-757</strain>
    </source>
</reference>
<comment type="subcellular location">
    <subcellularLocation>
        <location evidence="6">Endoplasmic reticulum</location>
    </subcellularLocation>
    <subcellularLocation>
        <location evidence="6">Golgi apparatus</location>
        <location evidence="6">cis-Golgi network</location>
    </subcellularLocation>
</comment>
<evidence type="ECO:0000313" key="8">
    <source>
        <dbReference type="EMBL" id="TIC69242.1"/>
    </source>
</evidence>
<organism evidence="8 10">
    <name type="scientific">Wallemia mellicola</name>
    <dbReference type="NCBI Taxonomy" id="1708541"/>
    <lineage>
        <taxon>Eukaryota</taxon>
        <taxon>Fungi</taxon>
        <taxon>Dikarya</taxon>
        <taxon>Basidiomycota</taxon>
        <taxon>Wallemiomycotina</taxon>
        <taxon>Wallemiomycetes</taxon>
        <taxon>Wallemiales</taxon>
        <taxon>Wallemiaceae</taxon>
        <taxon>Wallemia</taxon>
    </lineage>
</organism>
<dbReference type="GO" id="GO:0030008">
    <property type="term" value="C:TRAPP complex"/>
    <property type="evidence" value="ECO:0007669"/>
    <property type="project" value="UniProtKB-UniRule"/>
</dbReference>
<proteinExistence type="inferred from homology"/>
<dbReference type="SUPFAM" id="SSF64356">
    <property type="entry name" value="SNARE-like"/>
    <property type="match status" value="1"/>
</dbReference>